<dbReference type="Gene3D" id="3.30.565.10">
    <property type="entry name" value="Histidine kinase-like ATPase, C-terminal domain"/>
    <property type="match status" value="1"/>
</dbReference>
<keyword evidence="1" id="KW-0285">Flavoprotein</keyword>
<name>A0A6M7TGS5_9HYPH</name>
<dbReference type="PANTHER" id="PTHR47429">
    <property type="entry name" value="PROTEIN TWIN LOV 1"/>
    <property type="match status" value="1"/>
</dbReference>
<organism evidence="4 5">
    <name type="scientific">Mesorhizobium jarvisii</name>
    <dbReference type="NCBI Taxonomy" id="1777867"/>
    <lineage>
        <taxon>Bacteria</taxon>
        <taxon>Pseudomonadati</taxon>
        <taxon>Pseudomonadota</taxon>
        <taxon>Alphaproteobacteria</taxon>
        <taxon>Hyphomicrobiales</taxon>
        <taxon>Phyllobacteriaceae</taxon>
        <taxon>Mesorhizobium</taxon>
    </lineage>
</organism>
<dbReference type="InterPro" id="IPR011495">
    <property type="entry name" value="Sig_transdc_His_kin_sub2_dim/P"/>
</dbReference>
<dbReference type="PANTHER" id="PTHR47429:SF2">
    <property type="entry name" value="PROTEIN TWIN LOV 1"/>
    <property type="match status" value="1"/>
</dbReference>
<dbReference type="Proteomes" id="UP000275530">
    <property type="component" value="Unassembled WGS sequence"/>
</dbReference>
<dbReference type="SMART" id="SM00086">
    <property type="entry name" value="PAC"/>
    <property type="match status" value="1"/>
</dbReference>
<dbReference type="InterPro" id="IPR035965">
    <property type="entry name" value="PAS-like_dom_sf"/>
</dbReference>
<keyword evidence="2" id="KW-0288">FMN</keyword>
<dbReference type="InterPro" id="IPR036890">
    <property type="entry name" value="HATPase_C_sf"/>
</dbReference>
<dbReference type="AlphaFoldDB" id="A0A6M7TGS5"/>
<dbReference type="EMBL" id="QZXA01000002">
    <property type="protein sequence ID" value="RJT36686.1"/>
    <property type="molecule type" value="Genomic_DNA"/>
</dbReference>
<keyword evidence="5" id="KW-1185">Reference proteome</keyword>
<dbReference type="Gene3D" id="3.30.450.20">
    <property type="entry name" value="PAS domain"/>
    <property type="match status" value="1"/>
</dbReference>
<evidence type="ECO:0000256" key="3">
    <source>
        <dbReference type="ARBA" id="ARBA00022991"/>
    </source>
</evidence>
<sequence>MDWKRTREPADAWHMTDDLHVEHGKGDPFAAAIRATRMSMIITDPRRPDNPIVFANDAFLRLTGYERHEVLGKNCRFLQGPKTDKEAVGQIRTAIEDKADVSVDILNYRKDGSTFWNALYISPVSNDKGEVQFFFASQLDVSDRKRSEHRITADKDRFEKAVKERTAELEAALEAQTTLLHEVDHRVKNNLQMISSLIIMQRRTIKDEATRHSLTTMLERIEALSTVHRRLYQSKDVSRFDVSDFAKDLVTDLLTASGRSGIKPKLELDPIVISAEKATPVALMVNELVTNALKHAFKEGSDGTTAGRIGIKMSQPDGHFNIEVSDDGVGMAEANGDASFGMRLIKSLARQLHADIEWRDAGPGTKVVISMPNEPQQKGLSHD</sequence>
<dbReference type="PROSITE" id="PS50109">
    <property type="entry name" value="HIS_KIN"/>
    <property type="match status" value="1"/>
</dbReference>
<dbReference type="Pfam" id="PF13426">
    <property type="entry name" value="PAS_9"/>
    <property type="match status" value="1"/>
</dbReference>
<dbReference type="InterPro" id="IPR005467">
    <property type="entry name" value="His_kinase_dom"/>
</dbReference>
<dbReference type="Pfam" id="PF07568">
    <property type="entry name" value="HisKA_2"/>
    <property type="match status" value="1"/>
</dbReference>
<dbReference type="SUPFAM" id="SSF55874">
    <property type="entry name" value="ATPase domain of HSP90 chaperone/DNA topoisomerase II/histidine kinase"/>
    <property type="match status" value="1"/>
</dbReference>
<dbReference type="NCBIfam" id="TIGR00229">
    <property type="entry name" value="sensory_box"/>
    <property type="match status" value="1"/>
</dbReference>
<dbReference type="SMART" id="SM00387">
    <property type="entry name" value="HATPase_c"/>
    <property type="match status" value="1"/>
</dbReference>
<keyword evidence="3" id="KW-0157">Chromophore</keyword>
<dbReference type="InterPro" id="IPR000014">
    <property type="entry name" value="PAS"/>
</dbReference>
<evidence type="ECO:0000313" key="5">
    <source>
        <dbReference type="Proteomes" id="UP000275530"/>
    </source>
</evidence>
<dbReference type="Pfam" id="PF02518">
    <property type="entry name" value="HATPase_c"/>
    <property type="match status" value="1"/>
</dbReference>
<evidence type="ECO:0000313" key="4">
    <source>
        <dbReference type="EMBL" id="RJT36686.1"/>
    </source>
</evidence>
<dbReference type="InterPro" id="IPR000700">
    <property type="entry name" value="PAS-assoc_C"/>
</dbReference>
<dbReference type="SMART" id="SM00091">
    <property type="entry name" value="PAS"/>
    <property type="match status" value="1"/>
</dbReference>
<proteinExistence type="predicted"/>
<evidence type="ECO:0000256" key="2">
    <source>
        <dbReference type="ARBA" id="ARBA00022643"/>
    </source>
</evidence>
<dbReference type="PROSITE" id="PS50113">
    <property type="entry name" value="PAC"/>
    <property type="match status" value="1"/>
</dbReference>
<dbReference type="PROSITE" id="PS50112">
    <property type="entry name" value="PAS"/>
    <property type="match status" value="1"/>
</dbReference>
<protein>
    <submittedName>
        <fullName evidence="4">PAS domain-containing protein</fullName>
    </submittedName>
</protein>
<dbReference type="SUPFAM" id="SSF55785">
    <property type="entry name" value="PYP-like sensor domain (PAS domain)"/>
    <property type="match status" value="1"/>
</dbReference>
<comment type="caution">
    <text evidence="4">The sequence shown here is derived from an EMBL/GenBank/DDBJ whole genome shotgun (WGS) entry which is preliminary data.</text>
</comment>
<evidence type="ECO:0000256" key="1">
    <source>
        <dbReference type="ARBA" id="ARBA00022630"/>
    </source>
</evidence>
<dbReference type="InterPro" id="IPR001610">
    <property type="entry name" value="PAC"/>
</dbReference>
<reference evidence="4 5" key="1">
    <citation type="submission" date="2018-09" db="EMBL/GenBank/DDBJ databases">
        <title>Mesorhizobium carmichaelinearum sp. nov. isolated from Carmichaelinea spp. root nodules in New Zealand.</title>
        <authorList>
            <person name="De Meyer S.E."/>
        </authorList>
    </citation>
    <scope>NUCLEOTIDE SEQUENCE [LARGE SCALE GENOMIC DNA]</scope>
    <source>
        <strain evidence="4 5">LMG 28313</strain>
    </source>
</reference>
<dbReference type="InterPro" id="IPR003594">
    <property type="entry name" value="HATPase_dom"/>
</dbReference>
<dbReference type="RefSeq" id="WP_064983844.1">
    <property type="nucleotide sequence ID" value="NZ_CP033507.1"/>
</dbReference>
<dbReference type="CDD" id="cd00130">
    <property type="entry name" value="PAS"/>
    <property type="match status" value="1"/>
</dbReference>
<gene>
    <name evidence="4" type="ORF">D3242_04895</name>
</gene>
<accession>A0A6M7TGS5</accession>